<evidence type="ECO:0000256" key="3">
    <source>
        <dbReference type="ARBA" id="ARBA00022801"/>
    </source>
</evidence>
<evidence type="ECO:0000259" key="9">
    <source>
        <dbReference type="Pfam" id="PF13742"/>
    </source>
</evidence>
<dbReference type="OrthoDB" id="9802795at2"/>
<dbReference type="GO" id="GO:0008855">
    <property type="term" value="F:exodeoxyribonuclease VII activity"/>
    <property type="evidence" value="ECO:0007669"/>
    <property type="project" value="UniProtKB-UniRule"/>
</dbReference>
<comment type="function">
    <text evidence="5">Bidirectionally degrades single-stranded DNA into large acid-insoluble oligonucleotides, which are then degraded further into small acid-soluble oligonucleotides.</text>
</comment>
<name>A0A1H2LDV2_9ACTO</name>
<keyword evidence="1 5" id="KW-0963">Cytoplasm</keyword>
<evidence type="ECO:0000313" key="10">
    <source>
        <dbReference type="EMBL" id="SDU79099.1"/>
    </source>
</evidence>
<dbReference type="GO" id="GO:0006308">
    <property type="term" value="P:DNA catabolic process"/>
    <property type="evidence" value="ECO:0007669"/>
    <property type="project" value="UniProtKB-UniRule"/>
</dbReference>
<dbReference type="InterPro" id="IPR020579">
    <property type="entry name" value="Exonuc_VII_lsu_C"/>
</dbReference>
<dbReference type="Proteomes" id="UP000214355">
    <property type="component" value="Chromosome I"/>
</dbReference>
<organism evidence="10 11">
    <name type="scientific">Arcanobacterium phocae</name>
    <dbReference type="NCBI Taxonomy" id="131112"/>
    <lineage>
        <taxon>Bacteria</taxon>
        <taxon>Bacillati</taxon>
        <taxon>Actinomycetota</taxon>
        <taxon>Actinomycetes</taxon>
        <taxon>Actinomycetales</taxon>
        <taxon>Actinomycetaceae</taxon>
        <taxon>Arcanobacterium</taxon>
    </lineage>
</organism>
<evidence type="ECO:0000256" key="6">
    <source>
        <dbReference type="RuleBase" id="RU004355"/>
    </source>
</evidence>
<evidence type="ECO:0000256" key="5">
    <source>
        <dbReference type="HAMAP-Rule" id="MF_00378"/>
    </source>
</evidence>
<evidence type="ECO:0000259" key="8">
    <source>
        <dbReference type="Pfam" id="PF02601"/>
    </source>
</evidence>
<feature type="domain" description="OB-fold nucleic acid binding" evidence="9">
    <location>
        <begin position="28"/>
        <end position="118"/>
    </location>
</feature>
<dbReference type="InterPro" id="IPR003753">
    <property type="entry name" value="Exonuc_VII_L"/>
</dbReference>
<dbReference type="RefSeq" id="WP_091280040.1">
    <property type="nucleotide sequence ID" value="NZ_JABAPK010000008.1"/>
</dbReference>
<dbReference type="Pfam" id="PF13742">
    <property type="entry name" value="tRNA_anti_2"/>
    <property type="match status" value="1"/>
</dbReference>
<dbReference type="InterPro" id="IPR025824">
    <property type="entry name" value="OB-fold_nuc-bd_dom"/>
</dbReference>
<comment type="similarity">
    <text evidence="5 6">Belongs to the XseA family.</text>
</comment>
<reference evidence="11" key="1">
    <citation type="submission" date="2016-10" db="EMBL/GenBank/DDBJ databases">
        <authorList>
            <person name="Varghese N."/>
            <person name="Submissions S."/>
        </authorList>
    </citation>
    <scope>NUCLEOTIDE SEQUENCE [LARGE SCALE GENOMIC DNA]</scope>
    <source>
        <strain evidence="11">DSM 10002</strain>
    </source>
</reference>
<dbReference type="PANTHER" id="PTHR30008:SF0">
    <property type="entry name" value="EXODEOXYRIBONUCLEASE 7 LARGE SUBUNIT"/>
    <property type="match status" value="1"/>
</dbReference>
<evidence type="ECO:0000256" key="2">
    <source>
        <dbReference type="ARBA" id="ARBA00022722"/>
    </source>
</evidence>
<dbReference type="STRING" id="131112.SAMN04489737_0739"/>
<evidence type="ECO:0000256" key="7">
    <source>
        <dbReference type="SAM" id="MobiDB-lite"/>
    </source>
</evidence>
<protein>
    <recommendedName>
        <fullName evidence="5">Exodeoxyribonuclease 7 large subunit</fullName>
        <ecNumber evidence="5">3.1.11.6</ecNumber>
    </recommendedName>
    <alternativeName>
        <fullName evidence="5">Exodeoxyribonuclease VII large subunit</fullName>
        <shortName evidence="5">Exonuclease VII large subunit</shortName>
    </alternativeName>
</protein>
<dbReference type="EMBL" id="LT629804">
    <property type="protein sequence ID" value="SDU79099.1"/>
    <property type="molecule type" value="Genomic_DNA"/>
</dbReference>
<keyword evidence="4 5" id="KW-0269">Exonuclease</keyword>
<comment type="subunit">
    <text evidence="5">Heterooligomer composed of large and small subunits.</text>
</comment>
<sequence>MAAHEPVAVPATLPQMARETSPESPWPLRLLNAKIAEYIARMSRLWVEGEIITLTRRPGAKVQFFTLADLEEKSSITCKIFSHALPEGIQSGSRVIVCAKPDFWAGNGSLSLHVDDVRTVGLGDILARIEALKNKLAAEGFFAASRKKPLPFLPRSIGLIVGRNTKARHDVEVNARARWASAQFKVREVVVQGPTAVSEMIPALEELDAIADVDVIVIARGGGSVEDLLPFSDERLLRAVATAKTPVVSAIGHETDNPLLDYVADFRASTPTDAARSIVPDVTEEHTNLVHALRRGRIAVEALLSRARTDLDTQRSRPALAHPETLIESRELDLEQLQQWLHNNLDRQLTRHTATIDATLARLRTLSPLATLKRGYAVLRNDSGVVTSVNNVATGQPLTAQLSDGILSATITASERTDS</sequence>
<dbReference type="EC" id="3.1.11.6" evidence="5"/>
<comment type="subcellular location">
    <subcellularLocation>
        <location evidence="5 6">Cytoplasm</location>
    </subcellularLocation>
</comment>
<evidence type="ECO:0000313" key="11">
    <source>
        <dbReference type="Proteomes" id="UP000214355"/>
    </source>
</evidence>
<comment type="catalytic activity">
    <reaction evidence="5 6">
        <text>Exonucleolytic cleavage in either 5'- to 3'- or 3'- to 5'-direction to yield nucleoside 5'-phosphates.</text>
        <dbReference type="EC" id="3.1.11.6"/>
    </reaction>
</comment>
<dbReference type="GO" id="GO:0005737">
    <property type="term" value="C:cytoplasm"/>
    <property type="evidence" value="ECO:0007669"/>
    <property type="project" value="UniProtKB-SubCell"/>
</dbReference>
<evidence type="ECO:0000256" key="4">
    <source>
        <dbReference type="ARBA" id="ARBA00022839"/>
    </source>
</evidence>
<keyword evidence="2 5" id="KW-0540">Nuclease</keyword>
<proteinExistence type="inferred from homology"/>
<dbReference type="PANTHER" id="PTHR30008">
    <property type="entry name" value="EXODEOXYRIBONUCLEASE 7 LARGE SUBUNIT"/>
    <property type="match status" value="1"/>
</dbReference>
<feature type="region of interest" description="Disordered" evidence="7">
    <location>
        <begin position="1"/>
        <end position="24"/>
    </location>
</feature>
<dbReference type="Pfam" id="PF02601">
    <property type="entry name" value="Exonuc_VII_L"/>
    <property type="match status" value="1"/>
</dbReference>
<dbReference type="CDD" id="cd04489">
    <property type="entry name" value="ExoVII_LU_OBF"/>
    <property type="match status" value="1"/>
</dbReference>
<accession>A0A1H2LDV2</accession>
<dbReference type="AlphaFoldDB" id="A0A1H2LDV2"/>
<dbReference type="GeneID" id="65344481"/>
<gene>
    <name evidence="5" type="primary">xseA</name>
    <name evidence="10" type="ORF">SAMN04489737_0739</name>
</gene>
<evidence type="ECO:0000256" key="1">
    <source>
        <dbReference type="ARBA" id="ARBA00022490"/>
    </source>
</evidence>
<dbReference type="GO" id="GO:0003676">
    <property type="term" value="F:nucleic acid binding"/>
    <property type="evidence" value="ECO:0007669"/>
    <property type="project" value="InterPro"/>
</dbReference>
<keyword evidence="11" id="KW-1185">Reference proteome</keyword>
<dbReference type="GO" id="GO:0009318">
    <property type="term" value="C:exodeoxyribonuclease VII complex"/>
    <property type="evidence" value="ECO:0007669"/>
    <property type="project" value="UniProtKB-UniRule"/>
</dbReference>
<dbReference type="NCBIfam" id="TIGR00237">
    <property type="entry name" value="xseA"/>
    <property type="match status" value="1"/>
</dbReference>
<feature type="domain" description="Exonuclease VII large subunit C-terminal" evidence="8">
    <location>
        <begin position="142"/>
        <end position="357"/>
    </location>
</feature>
<keyword evidence="3 5" id="KW-0378">Hydrolase</keyword>
<dbReference type="HAMAP" id="MF_00378">
    <property type="entry name" value="Exonuc_7_L"/>
    <property type="match status" value="1"/>
</dbReference>